<dbReference type="PANTHER" id="PTHR30480:SF16">
    <property type="entry name" value="GLYCOSIDE HYDROLASE FAMILY 3 DOMAIN PROTEIN"/>
    <property type="match status" value="1"/>
</dbReference>
<dbReference type="Gene3D" id="3.20.20.300">
    <property type="entry name" value="Glycoside hydrolase, family 3, N-terminal domain"/>
    <property type="match status" value="1"/>
</dbReference>
<keyword evidence="3" id="KW-0326">Glycosidase</keyword>
<protein>
    <submittedName>
        <fullName evidence="5">Glycoside hydrolase</fullName>
    </submittedName>
</protein>
<evidence type="ECO:0000259" key="4">
    <source>
        <dbReference type="Pfam" id="PF00933"/>
    </source>
</evidence>
<dbReference type="InterPro" id="IPR036962">
    <property type="entry name" value="Glyco_hydro_3_N_sf"/>
</dbReference>
<sequence length="482" mass="49229">MTAEQTSSTDDVRTMALRVLLPGFAGTTLPDDYRALLEQGLGGVCYFGSNTADGPAALAALSAEIRAANPGAVVAVDEEGGDVSRLHTREPSPVLGAAALGGAADLELTEAVGRWVGHELASVGITLDLAPDADVNSDPDNPVIGTRSFGPDPEQVAAHVAAWTRGLQSTGVAACAKHFPGHGDTSTDSHLDLPRIDIDPDTLATRELVPFDAAVEAGTAAVMTSHIVVPAIDPDRPATLSPLVLGMLREVLGFDGVVVSDALDMAGASAVLGIPDAAVQALASGCDLLCLGPDKPATLVLEVRDAIVAAVADGRLTHDRLADAARRVAAMRVPATATHPELPDASRQAGAAASATRVDGELPDLAGAVVVSVDTVANIAVGDVAWGLPPDHRLDPGSLADGLPDVVPHDVPLVVQVRDAGRRPEVLSFLRALAEAGRPAVVVEWGWPSTRDVGLTTISTRGSSAPGVAAVTQLLRGAGWTR</sequence>
<dbReference type="SUPFAM" id="SSF51445">
    <property type="entry name" value="(Trans)glycosidases"/>
    <property type="match status" value="1"/>
</dbReference>
<accession>A0ABR8NEE1</accession>
<dbReference type="InterPro" id="IPR050226">
    <property type="entry name" value="NagZ_Beta-hexosaminidase"/>
</dbReference>
<dbReference type="GO" id="GO:0016787">
    <property type="term" value="F:hydrolase activity"/>
    <property type="evidence" value="ECO:0007669"/>
    <property type="project" value="UniProtKB-KW"/>
</dbReference>
<proteinExistence type="inferred from homology"/>
<evidence type="ECO:0000313" key="5">
    <source>
        <dbReference type="EMBL" id="MBD3926502.1"/>
    </source>
</evidence>
<dbReference type="RefSeq" id="WP_191196371.1">
    <property type="nucleotide sequence ID" value="NZ_JACXYZ010000003.1"/>
</dbReference>
<organism evidence="5 6">
    <name type="scientific">Nocardioides cavernae</name>
    <dbReference type="NCBI Taxonomy" id="1921566"/>
    <lineage>
        <taxon>Bacteria</taxon>
        <taxon>Bacillati</taxon>
        <taxon>Actinomycetota</taxon>
        <taxon>Actinomycetes</taxon>
        <taxon>Propionibacteriales</taxon>
        <taxon>Nocardioidaceae</taxon>
        <taxon>Nocardioides</taxon>
    </lineage>
</organism>
<dbReference type="PANTHER" id="PTHR30480">
    <property type="entry name" value="BETA-HEXOSAMINIDASE-RELATED"/>
    <property type="match status" value="1"/>
</dbReference>
<comment type="similarity">
    <text evidence="1">Belongs to the glycosyl hydrolase 3 family.</text>
</comment>
<gene>
    <name evidence="5" type="ORF">IEZ26_17895</name>
</gene>
<evidence type="ECO:0000256" key="2">
    <source>
        <dbReference type="ARBA" id="ARBA00022801"/>
    </source>
</evidence>
<dbReference type="InterPro" id="IPR017853">
    <property type="entry name" value="GH"/>
</dbReference>
<dbReference type="Pfam" id="PF00933">
    <property type="entry name" value="Glyco_hydro_3"/>
    <property type="match status" value="1"/>
</dbReference>
<name>A0ABR8NEE1_9ACTN</name>
<dbReference type="EMBL" id="JACXYZ010000003">
    <property type="protein sequence ID" value="MBD3926502.1"/>
    <property type="molecule type" value="Genomic_DNA"/>
</dbReference>
<reference evidence="5 6" key="1">
    <citation type="submission" date="2020-09" db="EMBL/GenBank/DDBJ databases">
        <title>novel species in genus Nocardioides.</title>
        <authorList>
            <person name="Zhang G."/>
        </authorList>
    </citation>
    <scope>NUCLEOTIDE SEQUENCE [LARGE SCALE GENOMIC DNA]</scope>
    <source>
        <strain evidence="5 6">KCTC 39551</strain>
    </source>
</reference>
<evidence type="ECO:0000256" key="3">
    <source>
        <dbReference type="ARBA" id="ARBA00023295"/>
    </source>
</evidence>
<dbReference type="Proteomes" id="UP000618818">
    <property type="component" value="Unassembled WGS sequence"/>
</dbReference>
<keyword evidence="6" id="KW-1185">Reference proteome</keyword>
<evidence type="ECO:0000256" key="1">
    <source>
        <dbReference type="ARBA" id="ARBA00005336"/>
    </source>
</evidence>
<dbReference type="InterPro" id="IPR001764">
    <property type="entry name" value="Glyco_hydro_3_N"/>
</dbReference>
<keyword evidence="2 5" id="KW-0378">Hydrolase</keyword>
<comment type="caution">
    <text evidence="5">The sequence shown here is derived from an EMBL/GenBank/DDBJ whole genome shotgun (WGS) entry which is preliminary data.</text>
</comment>
<evidence type="ECO:0000313" key="6">
    <source>
        <dbReference type="Proteomes" id="UP000618818"/>
    </source>
</evidence>
<feature type="domain" description="Glycoside hydrolase family 3 N-terminal" evidence="4">
    <location>
        <begin position="35"/>
        <end position="329"/>
    </location>
</feature>